<evidence type="ECO:0000313" key="7">
    <source>
        <dbReference type="EMBL" id="HAN27626.1"/>
    </source>
</evidence>
<organism evidence="7 8">
    <name type="scientific">Haliea salexigens</name>
    <dbReference type="NCBI Taxonomy" id="287487"/>
    <lineage>
        <taxon>Bacteria</taxon>
        <taxon>Pseudomonadati</taxon>
        <taxon>Pseudomonadota</taxon>
        <taxon>Gammaproteobacteria</taxon>
        <taxon>Cellvibrionales</taxon>
        <taxon>Halieaceae</taxon>
        <taxon>Haliea</taxon>
    </lineage>
</organism>
<evidence type="ECO:0000256" key="3">
    <source>
        <dbReference type="ARBA" id="ARBA00022692"/>
    </source>
</evidence>
<comment type="caution">
    <text evidence="7">The sequence shown here is derived from an EMBL/GenBank/DDBJ whole genome shotgun (WGS) entry which is preliminary data.</text>
</comment>
<dbReference type="GO" id="GO:0005886">
    <property type="term" value="C:plasma membrane"/>
    <property type="evidence" value="ECO:0007669"/>
    <property type="project" value="UniProtKB-SubCell"/>
</dbReference>
<protein>
    <recommendedName>
        <fullName evidence="6">SURF1-like protein</fullName>
    </recommendedName>
</protein>
<evidence type="ECO:0000256" key="6">
    <source>
        <dbReference type="RuleBase" id="RU363076"/>
    </source>
</evidence>
<evidence type="ECO:0000256" key="2">
    <source>
        <dbReference type="ARBA" id="ARBA00007165"/>
    </source>
</evidence>
<dbReference type="PANTHER" id="PTHR23427:SF2">
    <property type="entry name" value="SURFEIT LOCUS PROTEIN 1"/>
    <property type="match status" value="1"/>
</dbReference>
<feature type="transmembrane region" description="Helical" evidence="6">
    <location>
        <begin position="12"/>
        <end position="31"/>
    </location>
</feature>
<dbReference type="Proteomes" id="UP000259273">
    <property type="component" value="Unassembled WGS sequence"/>
</dbReference>
<keyword evidence="5 6" id="KW-0472">Membrane</keyword>
<dbReference type="PROSITE" id="PS50895">
    <property type="entry name" value="SURF1"/>
    <property type="match status" value="1"/>
</dbReference>
<keyword evidence="4 6" id="KW-1133">Transmembrane helix</keyword>
<evidence type="ECO:0000313" key="8">
    <source>
        <dbReference type="Proteomes" id="UP000259273"/>
    </source>
</evidence>
<dbReference type="STRING" id="1121937.GCA_000423125_02144"/>
<name>A0A3C1KN41_9GAMM</name>
<dbReference type="AlphaFoldDB" id="A0A3C1KN41"/>
<reference evidence="7 8" key="1">
    <citation type="journal article" date="2018" name="Nat. Biotechnol.">
        <title>A standardized bacterial taxonomy based on genome phylogeny substantially revises the tree of life.</title>
        <authorList>
            <person name="Parks D.H."/>
            <person name="Chuvochina M."/>
            <person name="Waite D.W."/>
            <person name="Rinke C."/>
            <person name="Skarshewski A."/>
            <person name="Chaumeil P.A."/>
            <person name="Hugenholtz P."/>
        </authorList>
    </citation>
    <scope>NUCLEOTIDE SEQUENCE [LARGE SCALE GENOMIC DNA]</scope>
    <source>
        <strain evidence="7">UBA9158</strain>
    </source>
</reference>
<evidence type="ECO:0000256" key="5">
    <source>
        <dbReference type="ARBA" id="ARBA00023136"/>
    </source>
</evidence>
<dbReference type="Pfam" id="PF02104">
    <property type="entry name" value="SURF1"/>
    <property type="match status" value="1"/>
</dbReference>
<sequence length="249" mass="28256">MVALKLDLEWRITLFTALLFPALVALGFWQLERAEEKRELETRWAQRQSEAPVGLSDLVAEPAEALAYRRVHLRGEFLPGYYLLLDNRMYRGRYGNEVVGLFRLADTQRLVLVNRGWVASDPARLTLPDVPEPAGVSSVTGHLYVSPGAPYLLAEQRLAPPWPVRIQAVDMQALQPLIATISDAELYPWLVRIDPNEPAALTADWPVVNASPEKHQGYAVQWFTMAAVLLLFFLLRSSNLWQLITRRED</sequence>
<dbReference type="InterPro" id="IPR045214">
    <property type="entry name" value="Surf1/Surf4"/>
</dbReference>
<comment type="subcellular location">
    <subcellularLocation>
        <location evidence="6">Cell membrane</location>
        <topology evidence="6">Multi-pass membrane protein</topology>
    </subcellularLocation>
    <subcellularLocation>
        <location evidence="1">Membrane</location>
    </subcellularLocation>
</comment>
<dbReference type="PANTHER" id="PTHR23427">
    <property type="entry name" value="SURFEIT LOCUS PROTEIN"/>
    <property type="match status" value="1"/>
</dbReference>
<comment type="similarity">
    <text evidence="2 6">Belongs to the SURF1 family.</text>
</comment>
<gene>
    <name evidence="7" type="ORF">DCP75_07880</name>
</gene>
<feature type="transmembrane region" description="Helical" evidence="6">
    <location>
        <begin position="218"/>
        <end position="237"/>
    </location>
</feature>
<proteinExistence type="inferred from homology"/>
<keyword evidence="6" id="KW-1003">Cell membrane</keyword>
<dbReference type="InterPro" id="IPR002994">
    <property type="entry name" value="Surf1/Shy1"/>
</dbReference>
<evidence type="ECO:0000256" key="1">
    <source>
        <dbReference type="ARBA" id="ARBA00004370"/>
    </source>
</evidence>
<dbReference type="CDD" id="cd06662">
    <property type="entry name" value="SURF1"/>
    <property type="match status" value="1"/>
</dbReference>
<evidence type="ECO:0000256" key="4">
    <source>
        <dbReference type="ARBA" id="ARBA00022989"/>
    </source>
</evidence>
<keyword evidence="3 6" id="KW-0812">Transmembrane</keyword>
<accession>A0A3C1KN41</accession>
<dbReference type="EMBL" id="DMND01000107">
    <property type="protein sequence ID" value="HAN27626.1"/>
    <property type="molecule type" value="Genomic_DNA"/>
</dbReference>